<dbReference type="PROSITE" id="PS00012">
    <property type="entry name" value="PHOSPHOPANTETHEINE"/>
    <property type="match status" value="2"/>
</dbReference>
<dbReference type="InterPro" id="IPR036736">
    <property type="entry name" value="ACP-like_sf"/>
</dbReference>
<dbReference type="NCBIfam" id="TIGR01733">
    <property type="entry name" value="AA-adenyl-dom"/>
    <property type="match status" value="1"/>
</dbReference>
<evidence type="ECO:0000313" key="6">
    <source>
        <dbReference type="EMBL" id="MFI2232515.1"/>
    </source>
</evidence>
<dbReference type="SMART" id="SM01294">
    <property type="entry name" value="PKS_PP_betabranch"/>
    <property type="match status" value="1"/>
</dbReference>
<feature type="compositionally biased region" description="Acidic residues" evidence="4">
    <location>
        <begin position="1073"/>
        <end position="1085"/>
    </location>
</feature>
<dbReference type="Pfam" id="PF13193">
    <property type="entry name" value="AMP-binding_C"/>
    <property type="match status" value="1"/>
</dbReference>
<dbReference type="InterPro" id="IPR020845">
    <property type="entry name" value="AMP-binding_CS"/>
</dbReference>
<dbReference type="InterPro" id="IPR045851">
    <property type="entry name" value="AMP-bd_C_sf"/>
</dbReference>
<organism evidence="6 7">
    <name type="scientific">Nocardia testacea</name>
    <dbReference type="NCBI Taxonomy" id="248551"/>
    <lineage>
        <taxon>Bacteria</taxon>
        <taxon>Bacillati</taxon>
        <taxon>Actinomycetota</taxon>
        <taxon>Actinomycetes</taxon>
        <taxon>Mycobacteriales</taxon>
        <taxon>Nocardiaceae</taxon>
        <taxon>Nocardia</taxon>
    </lineage>
</organism>
<dbReference type="PROSITE" id="PS50075">
    <property type="entry name" value="CARRIER"/>
    <property type="match status" value="2"/>
</dbReference>
<evidence type="ECO:0000313" key="7">
    <source>
        <dbReference type="Proteomes" id="UP001611494"/>
    </source>
</evidence>
<reference evidence="6 7" key="1">
    <citation type="submission" date="2024-10" db="EMBL/GenBank/DDBJ databases">
        <title>The Natural Products Discovery Center: Release of the First 8490 Sequenced Strains for Exploring Actinobacteria Biosynthetic Diversity.</title>
        <authorList>
            <person name="Kalkreuter E."/>
            <person name="Kautsar S.A."/>
            <person name="Yang D."/>
            <person name="Bader C.D."/>
            <person name="Teijaro C.N."/>
            <person name="Fluegel L."/>
            <person name="Davis C.M."/>
            <person name="Simpson J.R."/>
            <person name="Lauterbach L."/>
            <person name="Steele A.D."/>
            <person name="Gui C."/>
            <person name="Meng S."/>
            <person name="Li G."/>
            <person name="Viehrig K."/>
            <person name="Ye F."/>
            <person name="Su P."/>
            <person name="Kiefer A.F."/>
            <person name="Nichols A."/>
            <person name="Cepeda A.J."/>
            <person name="Yan W."/>
            <person name="Fan B."/>
            <person name="Jiang Y."/>
            <person name="Adhikari A."/>
            <person name="Zheng C.-J."/>
            <person name="Schuster L."/>
            <person name="Cowan T.M."/>
            <person name="Smanski M.J."/>
            <person name="Chevrette M.G."/>
            <person name="De Carvalho L.P.S."/>
            <person name="Shen B."/>
        </authorList>
    </citation>
    <scope>NUCLEOTIDE SEQUENCE [LARGE SCALE GENOMIC DNA]</scope>
    <source>
        <strain evidence="6 7">NPDC019377</strain>
    </source>
</reference>
<dbReference type="InterPro" id="IPR020806">
    <property type="entry name" value="PKS_PP-bd"/>
</dbReference>
<dbReference type="Gene3D" id="1.10.1200.10">
    <property type="entry name" value="ACP-like"/>
    <property type="match status" value="2"/>
</dbReference>
<evidence type="ECO:0000256" key="2">
    <source>
        <dbReference type="ARBA" id="ARBA00022450"/>
    </source>
</evidence>
<dbReference type="SMART" id="SM00823">
    <property type="entry name" value="PKS_PP"/>
    <property type="match status" value="2"/>
</dbReference>
<comment type="caution">
    <text evidence="6">The sequence shown here is derived from an EMBL/GenBank/DDBJ whole genome shotgun (WGS) entry which is preliminary data.</text>
</comment>
<feature type="compositionally biased region" description="Low complexity" evidence="4">
    <location>
        <begin position="1086"/>
        <end position="1099"/>
    </location>
</feature>
<dbReference type="Gene3D" id="3.40.50.980">
    <property type="match status" value="2"/>
</dbReference>
<dbReference type="SUPFAM" id="SSF52777">
    <property type="entry name" value="CoA-dependent acyltransferases"/>
    <property type="match status" value="4"/>
</dbReference>
<dbReference type="Gene3D" id="2.30.38.10">
    <property type="entry name" value="Luciferase, Domain 3"/>
    <property type="match status" value="1"/>
</dbReference>
<evidence type="ECO:0000259" key="5">
    <source>
        <dbReference type="PROSITE" id="PS50075"/>
    </source>
</evidence>
<dbReference type="InterPro" id="IPR001242">
    <property type="entry name" value="Condensation_dom"/>
</dbReference>
<dbReference type="InterPro" id="IPR025110">
    <property type="entry name" value="AMP-bd_C"/>
</dbReference>
<dbReference type="PANTHER" id="PTHR45527">
    <property type="entry name" value="NONRIBOSOMAL PEPTIDE SYNTHETASE"/>
    <property type="match status" value="1"/>
</dbReference>
<feature type="region of interest" description="Disordered" evidence="4">
    <location>
        <begin position="1073"/>
        <end position="1105"/>
    </location>
</feature>
<keyword evidence="2" id="KW-0596">Phosphopantetheine</keyword>
<dbReference type="InterPro" id="IPR000873">
    <property type="entry name" value="AMP-dep_synth/lig_dom"/>
</dbReference>
<proteinExistence type="predicted"/>
<evidence type="ECO:0000256" key="4">
    <source>
        <dbReference type="SAM" id="MobiDB-lite"/>
    </source>
</evidence>
<dbReference type="Gene3D" id="3.30.300.30">
    <property type="match status" value="1"/>
</dbReference>
<feature type="compositionally biased region" description="Low complexity" evidence="4">
    <location>
        <begin position="19"/>
        <end position="39"/>
    </location>
</feature>
<feature type="domain" description="Carrier" evidence="5">
    <location>
        <begin position="1582"/>
        <end position="1656"/>
    </location>
</feature>
<accession>A0ABW7W130</accession>
<protein>
    <submittedName>
        <fullName evidence="6">Amino acid adenylation domain-containing protein</fullName>
    </submittedName>
</protein>
<name>A0ABW7W130_9NOCA</name>
<feature type="region of interest" description="Disordered" evidence="4">
    <location>
        <begin position="19"/>
        <end position="40"/>
    </location>
</feature>
<sequence>MADDILERRRRLLQQRLAEQAITSPEPAAPARRAGDPAPLSDAQRRMWFVQRLDPDDTTLNICVAYRLDGDLDAARLRAAFAAIVGRHEILRTVYQVDEAGEPFQISRDDIELSWQEHDLTELPESGRQRRVEVLARREFARPFDLTRDSPLRVTLARMSVAEYVLILTVHHIGWDDDSWAVFFGEINAAYRGSALQEPTVQYADLAATRARNAATDTADLEYWREKLTPLPSRLELPGRSAAAGHSRDAQTRVRTVPDGLMSRVATIGRQYSATPFTVLLAGFQALIRRYTAATDFLISVPVSNRSGRGADALLGYFGNTVLIRADAERDATFATLLESAVETCTEAFAHQGVGIEQVVRAVGPDRMAGRDGLAQLVQLSFAMRSAVNGFELPGVRSTELPLANAVAQEELGLMVVADESGARVEATYLVDRLDRRTVDQLLDHYLHLMDTVLADPGRRLAEIDILGADRAAVLEVSHGPLAEYVPTTVVAQLQARVAATPDNPALVSDEIELSYAELNARANRLAHWLIGQGVGPEDIVALGLATSVDFVVAAWAILKAGAAYLPIDPGYPAERVDYLIGDARPRLLFTESTYAEAVAAAESLADTDPTDRDRVAALHPGNIAYVIYTSGSTGQPKGVPVPHAAIADHLASFAAEWELTPADRVLQSTSVSFDASLMDIFVTQYVGACVVIPKPNAYRDIPYVADLVTRHGVSVLHMVPSMLATFLMLPEINNWTSLRHMPVGGEALPGEVADRFTARFDAQLRNHYGPTEAVVCSTHMPVEGPQGPGIVPIGVPNRNVHLYLLDDALQLVPNGVVGEIYLGGDQLARGYHDRAPLTAQRFVADPFRPGRRLYRTGDLGRRGADGVIEFIGRTDEQVKVRGHRIELGEVEAAISNHPEVAHAVVVVTEHPSLGQILAAYPVPVPGAELDLDALRTRVAARLPEYMVPAAFTVIDRIPLTTHGKLDRRALPVPELTLAREFREPRTPTERRIAELYGRLFDRPRIGGDDSFFELGGHSLLAARLISMIRAEFGLEIDMRVPFDTPTVGGLAAYIVTEFQNEFGIDIDDMADFDESDAEPADDPAAENPGPARGPVRPVLVRRDRPERTPLNYSQRMYWLQRRMEGAIDGENVTYPVRFDGPLDIEALRAAITDVSARHESLRTTFPEHEGVPYQHIAPPAPVPLPVIDLREGGADPTERLETELAADAAYVFDLGTEIQLRVRLLVLDEHTHVLSILMHHIIADRASCDIYVEDLTTAYRARLAGRAPDWPELDIQFADFAIWQREVFDRAPGQGAVSDYGRELLDYWCAALDGMPDEIAVAHDRPRPAVLARNGASATRVVPAATWQAARQQAEAAGATDFMLCQAMSAVTLHALGAGDDLPIGAAVANRLDEQTDRMIGLFANMVVLRNDLSGDPTPRGVLARVRDAALDAITRQGVPFERLVETINPPRTLARNPLFQVVMHFRHRLPAVDFTADGATTVTSIAKHYEVSFMDIHFDYTVETNGDLTTRVVVNTDLYEPATGAVFADVLARVVESFATEPARALGDLRVLPEGWDTGRVVVRHEQPVAVADATGSAATLLTDTERTIATLLAELLEIDEVGRDDGFFALGGDSVIAIQLASRANEAGLPLAPQLLFEYFTIADLAAAVDEIIANPPAPGADSGGGTEQQHLAPMAASGLDADALKNLQSAWSARN</sequence>
<dbReference type="InterPro" id="IPR023213">
    <property type="entry name" value="CAT-like_dom_sf"/>
</dbReference>
<keyword evidence="7" id="KW-1185">Reference proteome</keyword>
<keyword evidence="3" id="KW-0597">Phosphoprotein</keyword>
<dbReference type="Gene3D" id="3.30.559.30">
    <property type="entry name" value="Nonribosomal peptide synthetase, condensation domain"/>
    <property type="match status" value="2"/>
</dbReference>
<dbReference type="CDD" id="cd19531">
    <property type="entry name" value="LCL_NRPS-like"/>
    <property type="match status" value="1"/>
</dbReference>
<evidence type="ECO:0000256" key="1">
    <source>
        <dbReference type="ARBA" id="ARBA00001957"/>
    </source>
</evidence>
<dbReference type="InterPro" id="IPR006162">
    <property type="entry name" value="Ppantetheine_attach_site"/>
</dbReference>
<dbReference type="CDD" id="cd05930">
    <property type="entry name" value="A_NRPS"/>
    <property type="match status" value="1"/>
</dbReference>
<dbReference type="RefSeq" id="WP_397064222.1">
    <property type="nucleotide sequence ID" value="NZ_JBIRYL010000007.1"/>
</dbReference>
<dbReference type="PROSITE" id="PS00455">
    <property type="entry name" value="AMP_BINDING"/>
    <property type="match status" value="1"/>
</dbReference>
<dbReference type="SUPFAM" id="SSF56801">
    <property type="entry name" value="Acetyl-CoA synthetase-like"/>
    <property type="match status" value="1"/>
</dbReference>
<dbReference type="Gene3D" id="3.30.559.10">
    <property type="entry name" value="Chloramphenicol acetyltransferase-like domain"/>
    <property type="match status" value="2"/>
</dbReference>
<feature type="domain" description="Carrier" evidence="5">
    <location>
        <begin position="984"/>
        <end position="1059"/>
    </location>
</feature>
<dbReference type="InterPro" id="IPR009081">
    <property type="entry name" value="PP-bd_ACP"/>
</dbReference>
<dbReference type="PANTHER" id="PTHR45527:SF1">
    <property type="entry name" value="FATTY ACID SYNTHASE"/>
    <property type="match status" value="1"/>
</dbReference>
<dbReference type="SUPFAM" id="SSF47336">
    <property type="entry name" value="ACP-like"/>
    <property type="match status" value="2"/>
</dbReference>
<gene>
    <name evidence="6" type="ORF">ACH49Z_21940</name>
</gene>
<evidence type="ECO:0000256" key="3">
    <source>
        <dbReference type="ARBA" id="ARBA00022553"/>
    </source>
</evidence>
<dbReference type="EMBL" id="JBIRYL010000007">
    <property type="protein sequence ID" value="MFI2232515.1"/>
    <property type="molecule type" value="Genomic_DNA"/>
</dbReference>
<dbReference type="Proteomes" id="UP001611494">
    <property type="component" value="Unassembled WGS sequence"/>
</dbReference>
<dbReference type="Pfam" id="PF00668">
    <property type="entry name" value="Condensation"/>
    <property type="match status" value="2"/>
</dbReference>
<dbReference type="Pfam" id="PF00550">
    <property type="entry name" value="PP-binding"/>
    <property type="match status" value="2"/>
</dbReference>
<dbReference type="Pfam" id="PF00501">
    <property type="entry name" value="AMP-binding"/>
    <property type="match status" value="1"/>
</dbReference>
<comment type="cofactor">
    <cofactor evidence="1">
        <name>pantetheine 4'-phosphate</name>
        <dbReference type="ChEBI" id="CHEBI:47942"/>
    </cofactor>
</comment>
<dbReference type="InterPro" id="IPR010071">
    <property type="entry name" value="AA_adenyl_dom"/>
</dbReference>